<accession>A0A3Q9UYA4</accession>
<dbReference type="KEGG" id="rfs:C1I64_15790"/>
<dbReference type="CDD" id="cd00093">
    <property type="entry name" value="HTH_XRE"/>
    <property type="match status" value="1"/>
</dbReference>
<dbReference type="SMART" id="SM00530">
    <property type="entry name" value="HTH_XRE"/>
    <property type="match status" value="1"/>
</dbReference>
<dbReference type="SUPFAM" id="SSF47413">
    <property type="entry name" value="lambda repressor-like DNA-binding domains"/>
    <property type="match status" value="1"/>
</dbReference>
<evidence type="ECO:0000313" key="3">
    <source>
        <dbReference type="Proteomes" id="UP000285317"/>
    </source>
</evidence>
<evidence type="ECO:0000313" key="2">
    <source>
        <dbReference type="EMBL" id="AZZ53351.1"/>
    </source>
</evidence>
<proteinExistence type="predicted"/>
<dbReference type="PROSITE" id="PS50943">
    <property type="entry name" value="HTH_CROC1"/>
    <property type="match status" value="1"/>
</dbReference>
<evidence type="ECO:0000259" key="1">
    <source>
        <dbReference type="PROSITE" id="PS50943"/>
    </source>
</evidence>
<dbReference type="Gene3D" id="1.10.260.40">
    <property type="entry name" value="lambda repressor-like DNA-binding domains"/>
    <property type="match status" value="1"/>
</dbReference>
<dbReference type="Proteomes" id="UP000285317">
    <property type="component" value="Chromosome"/>
</dbReference>
<dbReference type="GO" id="GO:0003677">
    <property type="term" value="F:DNA binding"/>
    <property type="evidence" value="ECO:0007669"/>
    <property type="project" value="InterPro"/>
</dbReference>
<dbReference type="AlphaFoldDB" id="A0A3Q9UYA4"/>
<feature type="domain" description="HTH cro/C1-type" evidence="1">
    <location>
        <begin position="52"/>
        <end position="106"/>
    </location>
</feature>
<dbReference type="InterPro" id="IPR001387">
    <property type="entry name" value="Cro/C1-type_HTH"/>
</dbReference>
<organism evidence="2 3">
    <name type="scientific">Rathayibacter festucae DSM 15932</name>
    <dbReference type="NCBI Taxonomy" id="1328866"/>
    <lineage>
        <taxon>Bacteria</taxon>
        <taxon>Bacillati</taxon>
        <taxon>Actinomycetota</taxon>
        <taxon>Actinomycetes</taxon>
        <taxon>Micrococcales</taxon>
        <taxon>Microbacteriaceae</taxon>
        <taxon>Rathayibacter</taxon>
    </lineage>
</organism>
<name>A0A3Q9UYA4_9MICO</name>
<gene>
    <name evidence="2" type="ORF">C1I64_15790</name>
</gene>
<dbReference type="Pfam" id="PF01381">
    <property type="entry name" value="HTH_3"/>
    <property type="match status" value="1"/>
</dbReference>
<reference evidence="2 3" key="1">
    <citation type="submission" date="2018-03" db="EMBL/GenBank/DDBJ databases">
        <title>Bacteriophage NCPPB3778 and a type I-E CRISPR drive the evolution of the US Biological Select Agent, Rathayibacter toxicus.</title>
        <authorList>
            <person name="Davis E.W.II."/>
            <person name="Tabima J.F."/>
            <person name="Weisberg A.J."/>
            <person name="Dantas Lopes L."/>
            <person name="Wiseman M.S."/>
            <person name="Wiseman M.S."/>
            <person name="Pupko T."/>
            <person name="Belcher M.S."/>
            <person name="Sechler A.J."/>
            <person name="Tancos M.A."/>
            <person name="Schroeder B.K."/>
            <person name="Murray T.D."/>
            <person name="Luster D.G."/>
            <person name="Schneider W.L."/>
            <person name="Rogers E."/>
            <person name="Andreote F.D."/>
            <person name="Grunwald N.J."/>
            <person name="Putnam M.L."/>
            <person name="Chang J.H."/>
        </authorList>
    </citation>
    <scope>NUCLEOTIDE SEQUENCE [LARGE SCALE GENOMIC DNA]</scope>
    <source>
        <strain evidence="2 3">DSM 15932</strain>
    </source>
</reference>
<dbReference type="InterPro" id="IPR010982">
    <property type="entry name" value="Lambda_DNA-bd_dom_sf"/>
</dbReference>
<dbReference type="EMBL" id="CP028137">
    <property type="protein sequence ID" value="AZZ53351.1"/>
    <property type="molecule type" value="Genomic_DNA"/>
</dbReference>
<protein>
    <recommendedName>
        <fullName evidence="1">HTH cro/C1-type domain-containing protein</fullName>
    </recommendedName>
</protein>
<sequence>MSPLRDITQMLTSVDKMIGDNDRGHVPFGAASRRKERRMSVVRTAEDIGAVIRARRRQLGCTQQDLADRAGLSRQSIVAIEQGKERAALVSVLRVLLELGLEADVFAPEDAHQRAEEPAGLDLQAYLRGFTDGAST</sequence>